<name>A0A6T9Y4W8_ALTMA</name>
<evidence type="ECO:0008006" key="3">
    <source>
        <dbReference type="Google" id="ProtNLM"/>
    </source>
</evidence>
<dbReference type="AlphaFoldDB" id="A0A6T9Y4W8"/>
<evidence type="ECO:0000313" key="2">
    <source>
        <dbReference type="Proteomes" id="UP000509458"/>
    </source>
</evidence>
<reference evidence="1 2" key="1">
    <citation type="submission" date="2020-06" db="EMBL/GenBank/DDBJ databases">
        <authorList>
            <person name="Duchaud E."/>
        </authorList>
    </citation>
    <scope>NUCLEOTIDE SEQUENCE [LARGE SCALE GENOMIC DNA]</scope>
    <source>
        <strain evidence="1">Alteromonas fortis</strain>
    </source>
</reference>
<dbReference type="EMBL" id="LR812090">
    <property type="protein sequence ID" value="CAB9493754.1"/>
    <property type="molecule type" value="Genomic_DNA"/>
</dbReference>
<dbReference type="PANTHER" id="PTHR39441:SF1">
    <property type="entry name" value="DUF2252 DOMAIN-CONTAINING PROTEIN"/>
    <property type="match status" value="1"/>
</dbReference>
<organism evidence="1 2">
    <name type="scientific">Alteromonas macleodii</name>
    <name type="common">Pseudoalteromonas macleodii</name>
    <dbReference type="NCBI Taxonomy" id="28108"/>
    <lineage>
        <taxon>Bacteria</taxon>
        <taxon>Pseudomonadati</taxon>
        <taxon>Pseudomonadota</taxon>
        <taxon>Gammaproteobacteria</taxon>
        <taxon>Alteromonadales</taxon>
        <taxon>Alteromonadaceae</taxon>
        <taxon>Alteromonas/Salinimonas group</taxon>
        <taxon>Alteromonas</taxon>
    </lineage>
</organism>
<dbReference type="InterPro" id="IPR018721">
    <property type="entry name" value="DUF2252"/>
</dbReference>
<dbReference type="PANTHER" id="PTHR39441">
    <property type="entry name" value="DUF2252 DOMAIN-CONTAINING PROTEIN"/>
    <property type="match status" value="1"/>
</dbReference>
<gene>
    <name evidence="1" type="ORF">ALFOR1_30683</name>
</gene>
<dbReference type="Pfam" id="PF10009">
    <property type="entry name" value="DUF2252"/>
    <property type="match status" value="2"/>
</dbReference>
<evidence type="ECO:0000313" key="1">
    <source>
        <dbReference type="EMBL" id="CAB9493754.1"/>
    </source>
</evidence>
<sequence>MTNTRIHLISEEIERIDNYKPSRSLPKHIKMATSPFVFYRGSAQLFYADIKAGLINFPKECDSIPLTSVMGDCHTSNFGFLTEEGSHGDTVIFSPNDFDDACVGKAHWDILRYLTSLRLAQLHCSGIVEGRYSGEGIDTTKPVVTHQQVISAQHAFIKHYVETCDRVVNNAKVMNEAIDYCPNAVPSKLTKLYKKAKARSAGGEEFTIKSALAKAVSFNGTRLGFKPNSDKFETLSEGEYKTLHEAFAPYMDDSIVDIVKRLNAGTGSVNMARYYFLVGPSKPHNEKSFAHCHIVEVKQQRNAAPLHYFPTVNPVNRLNAAHLTARCQRRMQRKPDLVLDEVKFKDAHYLIRSRHHAKVGVDPQDIAMGKKALNGGFEYFAQLCGYSLALAHCRGDRRSTRFAQSASNAFSQSRDLLVKIANLYADQVVDDHALFSRHLESN</sequence>
<dbReference type="Proteomes" id="UP000509458">
    <property type="component" value="Chromosome"/>
</dbReference>
<protein>
    <recommendedName>
        <fullName evidence="3">DUF2252 domain-containing protein</fullName>
    </recommendedName>
</protein>
<accession>A0A6T9Y4W8</accession>
<proteinExistence type="predicted"/>
<dbReference type="RefSeq" id="WP_179983233.1">
    <property type="nucleotide sequence ID" value="NZ_LR812090.1"/>
</dbReference>